<evidence type="ECO:0000313" key="3">
    <source>
        <dbReference type="Proteomes" id="UP001378592"/>
    </source>
</evidence>
<dbReference type="SMART" id="SM01126">
    <property type="entry name" value="DDE_Tnp_IS1595"/>
    <property type="match status" value="1"/>
</dbReference>
<dbReference type="PANTHER" id="PTHR47163:SF2">
    <property type="entry name" value="SI:DKEY-17M8.2"/>
    <property type="match status" value="1"/>
</dbReference>
<feature type="domain" description="ISXO2-like transposase" evidence="1">
    <location>
        <begin position="137"/>
        <end position="277"/>
    </location>
</feature>
<dbReference type="InterPro" id="IPR024445">
    <property type="entry name" value="Tnp_ISXO2-like"/>
</dbReference>
<dbReference type="Proteomes" id="UP001378592">
    <property type="component" value="Unassembled WGS sequence"/>
</dbReference>
<evidence type="ECO:0000259" key="1">
    <source>
        <dbReference type="SMART" id="SM01126"/>
    </source>
</evidence>
<reference evidence="2 3" key="1">
    <citation type="submission" date="2024-03" db="EMBL/GenBank/DDBJ databases">
        <title>The genome assembly and annotation of the cricket Gryllus longicercus Weissman &amp; Gray.</title>
        <authorList>
            <person name="Szrajer S."/>
            <person name="Gray D."/>
            <person name="Ylla G."/>
        </authorList>
    </citation>
    <scope>NUCLEOTIDE SEQUENCE [LARGE SCALE GENOMIC DNA]</scope>
    <source>
        <strain evidence="2">DAG 2021-001</strain>
        <tissue evidence="2">Whole body minus gut</tissue>
    </source>
</reference>
<accession>A0AAN9YYF5</accession>
<dbReference type="Pfam" id="PF12762">
    <property type="entry name" value="DDE_Tnp_IS1595"/>
    <property type="match status" value="1"/>
</dbReference>
<proteinExistence type="predicted"/>
<keyword evidence="3" id="KW-1185">Reference proteome</keyword>
<gene>
    <name evidence="2" type="ORF">R5R35_007507</name>
</gene>
<comment type="caution">
    <text evidence="2">The sequence shown here is derived from an EMBL/GenBank/DDBJ whole genome shotgun (WGS) entry which is preliminary data.</text>
</comment>
<dbReference type="EMBL" id="JAZDUA010000734">
    <property type="protein sequence ID" value="KAK7789574.1"/>
    <property type="molecule type" value="Genomic_DNA"/>
</dbReference>
<evidence type="ECO:0000313" key="2">
    <source>
        <dbReference type="EMBL" id="KAK7789574.1"/>
    </source>
</evidence>
<dbReference type="NCBIfam" id="NF033547">
    <property type="entry name" value="transpos_IS1595"/>
    <property type="match status" value="1"/>
</dbReference>
<sequence>MEGINSEFIYDLRRMGSLNMIQWCQKVGLLASRRVCNVCQKEMKFIERKDKKDGFEWICRERTVNIHCVKMSVRKDSWFEHSHMEIWKVLLITYMWVMEARVDHICLDVGVNESTVTDWMSFCREVCFVVFENESEPLGGEGVVVEIYESKFGKRKYNRGKRVEGKWVFGGVERGSSRCFFKVVECRSKDILLDIIKNYIKPKSILISDCWKAYDCLKDEGFTHLKVNHSITFKDPESGAHTNSIEGTWSAIKRSFPRHKVNNALIYYLCEYVWRRQFRTEKFNNFCTFIKKIYDVNKEVVGSKK</sequence>
<name>A0AAN9YYF5_9ORTH</name>
<organism evidence="2 3">
    <name type="scientific">Gryllus longicercus</name>
    <dbReference type="NCBI Taxonomy" id="2509291"/>
    <lineage>
        <taxon>Eukaryota</taxon>
        <taxon>Metazoa</taxon>
        <taxon>Ecdysozoa</taxon>
        <taxon>Arthropoda</taxon>
        <taxon>Hexapoda</taxon>
        <taxon>Insecta</taxon>
        <taxon>Pterygota</taxon>
        <taxon>Neoptera</taxon>
        <taxon>Polyneoptera</taxon>
        <taxon>Orthoptera</taxon>
        <taxon>Ensifera</taxon>
        <taxon>Gryllidea</taxon>
        <taxon>Grylloidea</taxon>
        <taxon>Gryllidae</taxon>
        <taxon>Gryllinae</taxon>
        <taxon>Gryllus</taxon>
    </lineage>
</organism>
<protein>
    <recommendedName>
        <fullName evidence="1">ISXO2-like transposase domain-containing protein</fullName>
    </recommendedName>
</protein>
<dbReference type="PANTHER" id="PTHR47163">
    <property type="entry name" value="DDE_TNP_IS1595 DOMAIN-CONTAINING PROTEIN"/>
    <property type="match status" value="1"/>
</dbReference>
<dbReference type="InterPro" id="IPR053164">
    <property type="entry name" value="IS1016-like_transposase"/>
</dbReference>
<dbReference type="AlphaFoldDB" id="A0AAN9YYF5"/>